<gene>
    <name evidence="2" type="ORF">IWZ03DRAFT_117600</name>
</gene>
<evidence type="ECO:0000256" key="1">
    <source>
        <dbReference type="SAM" id="MobiDB-lite"/>
    </source>
</evidence>
<dbReference type="Proteomes" id="UP001363622">
    <property type="component" value="Unassembled WGS sequence"/>
</dbReference>
<sequence>MPSAPPPRHSGKSLRGMDGSQSSRPWSGGADCNLSKRSAATKLQQGSQVSTSQHSTKSFLLSWSQGNGSCQEDVSFVVPPGSLQVFLSLPLLFRSPAALNLARRLAKTAPMSLVLLNHGVGSQSVDPLYRQFWKRQETGPVPCRARVVKPRLLPTTSTNHLPCLHQQHQKLHRHLPRKCLMAVGRSVSANDTRKATARV</sequence>
<feature type="region of interest" description="Disordered" evidence="1">
    <location>
        <begin position="1"/>
        <end position="51"/>
    </location>
</feature>
<name>A0ABR1KXM2_9PEZI</name>
<evidence type="ECO:0000313" key="3">
    <source>
        <dbReference type="Proteomes" id="UP001363622"/>
    </source>
</evidence>
<dbReference type="EMBL" id="JBBPHU010000002">
    <property type="protein sequence ID" value="KAK7522399.1"/>
    <property type="molecule type" value="Genomic_DNA"/>
</dbReference>
<comment type="caution">
    <text evidence="2">The sequence shown here is derived from an EMBL/GenBank/DDBJ whole genome shotgun (WGS) entry which is preliminary data.</text>
</comment>
<protein>
    <submittedName>
        <fullName evidence="2">Uncharacterized protein</fullName>
    </submittedName>
</protein>
<accession>A0ABR1KXM2</accession>
<feature type="compositionally biased region" description="Polar residues" evidence="1">
    <location>
        <begin position="35"/>
        <end position="51"/>
    </location>
</feature>
<evidence type="ECO:0000313" key="2">
    <source>
        <dbReference type="EMBL" id="KAK7522399.1"/>
    </source>
</evidence>
<reference evidence="2 3" key="1">
    <citation type="submission" date="2024-04" db="EMBL/GenBank/DDBJ databases">
        <title>Phyllosticta paracitricarpa is synonymous to the EU quarantine fungus P. citricarpa based on phylogenomic analyses.</title>
        <authorList>
            <consortium name="Lawrence Berkeley National Laboratory"/>
            <person name="Van Ingen-Buijs V.A."/>
            <person name="Van Westerhoven A.C."/>
            <person name="Haridas S."/>
            <person name="Skiadas P."/>
            <person name="Martin F."/>
            <person name="Groenewald J.Z."/>
            <person name="Crous P.W."/>
            <person name="Seidl M.F."/>
        </authorList>
    </citation>
    <scope>NUCLEOTIDE SEQUENCE [LARGE SCALE GENOMIC DNA]</scope>
    <source>
        <strain evidence="2 3">CBS 123371</strain>
    </source>
</reference>
<keyword evidence="3" id="KW-1185">Reference proteome</keyword>
<organism evidence="2 3">
    <name type="scientific">Phyllosticta citriasiana</name>
    <dbReference type="NCBI Taxonomy" id="595635"/>
    <lineage>
        <taxon>Eukaryota</taxon>
        <taxon>Fungi</taxon>
        <taxon>Dikarya</taxon>
        <taxon>Ascomycota</taxon>
        <taxon>Pezizomycotina</taxon>
        <taxon>Dothideomycetes</taxon>
        <taxon>Dothideomycetes incertae sedis</taxon>
        <taxon>Botryosphaeriales</taxon>
        <taxon>Phyllostictaceae</taxon>
        <taxon>Phyllosticta</taxon>
    </lineage>
</organism>
<proteinExistence type="predicted"/>